<comment type="caution">
    <text evidence="1">The sequence shown here is derived from an EMBL/GenBank/DDBJ whole genome shotgun (WGS) entry which is preliminary data.</text>
</comment>
<proteinExistence type="predicted"/>
<dbReference type="AlphaFoldDB" id="A0A7K0DA40"/>
<evidence type="ECO:0008006" key="3">
    <source>
        <dbReference type="Google" id="ProtNLM"/>
    </source>
</evidence>
<sequence>MLYNSNTISGLISELEGYHRTITTERENAQTAATQLINQAWQSGDDGGASAAFHQKHNKLIEDLDGLLLTLSKGITHVNDAVTKAKSTDTKVAGDFTW</sequence>
<dbReference type="SUPFAM" id="SSF140453">
    <property type="entry name" value="EsxAB dimer-like"/>
    <property type="match status" value="1"/>
</dbReference>
<dbReference type="Proteomes" id="UP000438448">
    <property type="component" value="Unassembled WGS sequence"/>
</dbReference>
<organism evidence="1 2">
    <name type="scientific">Nocardia macrotermitis</name>
    <dbReference type="NCBI Taxonomy" id="2585198"/>
    <lineage>
        <taxon>Bacteria</taxon>
        <taxon>Bacillati</taxon>
        <taxon>Actinomycetota</taxon>
        <taxon>Actinomycetes</taxon>
        <taxon>Mycobacteriales</taxon>
        <taxon>Nocardiaceae</taxon>
        <taxon>Nocardia</taxon>
    </lineage>
</organism>
<evidence type="ECO:0000313" key="1">
    <source>
        <dbReference type="EMBL" id="MQY22479.1"/>
    </source>
</evidence>
<evidence type="ECO:0000313" key="2">
    <source>
        <dbReference type="Proteomes" id="UP000438448"/>
    </source>
</evidence>
<dbReference type="Gene3D" id="1.10.287.1060">
    <property type="entry name" value="ESAT-6-like"/>
    <property type="match status" value="1"/>
</dbReference>
<keyword evidence="2" id="KW-1185">Reference proteome</keyword>
<protein>
    <recommendedName>
        <fullName evidence="3">ESAT-6-like protein</fullName>
    </recommendedName>
</protein>
<accession>A0A7K0DA40</accession>
<reference evidence="1 2" key="1">
    <citation type="submission" date="2019-10" db="EMBL/GenBank/DDBJ databases">
        <title>Nocardia macrotermitis sp. nov. and Nocardia aurantia sp. nov., isolated from the gut of fungus growing-termite Macrotermes natalensis.</title>
        <authorList>
            <person name="Benndorf R."/>
            <person name="Schwitalla J."/>
            <person name="Martin K."/>
            <person name="De Beer W."/>
            <person name="Kaster A.-K."/>
            <person name="Vollmers J."/>
            <person name="Poulsen M."/>
            <person name="Beemelmanns C."/>
        </authorList>
    </citation>
    <scope>NUCLEOTIDE SEQUENCE [LARGE SCALE GENOMIC DNA]</scope>
    <source>
        <strain evidence="1 2">RB20</strain>
    </source>
</reference>
<dbReference type="InterPro" id="IPR036689">
    <property type="entry name" value="ESAT-6-like_sf"/>
</dbReference>
<dbReference type="EMBL" id="WEGK01000013">
    <property type="protein sequence ID" value="MQY22479.1"/>
    <property type="molecule type" value="Genomic_DNA"/>
</dbReference>
<gene>
    <name evidence="1" type="ORF">NRB20_55970</name>
</gene>
<name>A0A7K0DA40_9NOCA</name>